<name>A0A9Q1J522_SYNKA</name>
<organism evidence="2 3">
    <name type="scientific">Synaphobranchus kaupii</name>
    <name type="common">Kaup's arrowtooth eel</name>
    <dbReference type="NCBI Taxonomy" id="118154"/>
    <lineage>
        <taxon>Eukaryota</taxon>
        <taxon>Metazoa</taxon>
        <taxon>Chordata</taxon>
        <taxon>Craniata</taxon>
        <taxon>Vertebrata</taxon>
        <taxon>Euteleostomi</taxon>
        <taxon>Actinopterygii</taxon>
        <taxon>Neopterygii</taxon>
        <taxon>Teleostei</taxon>
        <taxon>Anguilliformes</taxon>
        <taxon>Synaphobranchidae</taxon>
        <taxon>Synaphobranchus</taxon>
    </lineage>
</organism>
<evidence type="ECO:0000313" key="3">
    <source>
        <dbReference type="Proteomes" id="UP001152622"/>
    </source>
</evidence>
<proteinExistence type="predicted"/>
<protein>
    <submittedName>
        <fullName evidence="2">Uncharacterized protein</fullName>
    </submittedName>
</protein>
<dbReference type="Proteomes" id="UP001152622">
    <property type="component" value="Chromosome 4"/>
</dbReference>
<keyword evidence="3" id="KW-1185">Reference proteome</keyword>
<reference evidence="2" key="1">
    <citation type="journal article" date="2023" name="Science">
        <title>Genome structures resolve the early diversification of teleost fishes.</title>
        <authorList>
            <person name="Parey E."/>
            <person name="Louis A."/>
            <person name="Montfort J."/>
            <person name="Bouchez O."/>
            <person name="Roques C."/>
            <person name="Iampietro C."/>
            <person name="Lluch J."/>
            <person name="Castinel A."/>
            <person name="Donnadieu C."/>
            <person name="Desvignes T."/>
            <person name="Floi Bucao C."/>
            <person name="Jouanno E."/>
            <person name="Wen M."/>
            <person name="Mejri S."/>
            <person name="Dirks R."/>
            <person name="Jansen H."/>
            <person name="Henkel C."/>
            <person name="Chen W.J."/>
            <person name="Zahm M."/>
            <person name="Cabau C."/>
            <person name="Klopp C."/>
            <person name="Thompson A.W."/>
            <person name="Robinson-Rechavi M."/>
            <person name="Braasch I."/>
            <person name="Lecointre G."/>
            <person name="Bobe J."/>
            <person name="Postlethwait J.H."/>
            <person name="Berthelot C."/>
            <person name="Roest Crollius H."/>
            <person name="Guiguen Y."/>
        </authorList>
    </citation>
    <scope>NUCLEOTIDE SEQUENCE</scope>
    <source>
        <strain evidence="2">WJC10195</strain>
    </source>
</reference>
<feature type="region of interest" description="Disordered" evidence="1">
    <location>
        <begin position="37"/>
        <end position="57"/>
    </location>
</feature>
<gene>
    <name evidence="2" type="ORF">SKAU_G00149090</name>
</gene>
<sequence>MIKVKAEPELPEGTLAQLFRCNDAAVTLTGEELVLETAPGGPSAAGSTMSISKRRGGLAPSTLPLVLTSHQPAAYPGTATLS</sequence>
<accession>A0A9Q1J522</accession>
<dbReference type="EMBL" id="JAINUF010000004">
    <property type="protein sequence ID" value="KAJ8366078.1"/>
    <property type="molecule type" value="Genomic_DNA"/>
</dbReference>
<evidence type="ECO:0000256" key="1">
    <source>
        <dbReference type="SAM" id="MobiDB-lite"/>
    </source>
</evidence>
<evidence type="ECO:0000313" key="2">
    <source>
        <dbReference type="EMBL" id="KAJ8366078.1"/>
    </source>
</evidence>
<dbReference type="AlphaFoldDB" id="A0A9Q1J522"/>
<comment type="caution">
    <text evidence="2">The sequence shown here is derived from an EMBL/GenBank/DDBJ whole genome shotgun (WGS) entry which is preliminary data.</text>
</comment>